<organism evidence="3 4">
    <name type="scientific">Duncaniella muris</name>
    <dbReference type="NCBI Taxonomy" id="2094150"/>
    <lineage>
        <taxon>Bacteria</taxon>
        <taxon>Pseudomonadati</taxon>
        <taxon>Bacteroidota</taxon>
        <taxon>Bacteroidia</taxon>
        <taxon>Bacteroidales</taxon>
        <taxon>Muribaculaceae</taxon>
        <taxon>Duncaniella</taxon>
    </lineage>
</organism>
<gene>
    <name evidence="3" type="ORF">C5O23_13200</name>
</gene>
<protein>
    <submittedName>
        <fullName evidence="3">DUF1016 domain-containing protein</fullName>
    </submittedName>
</protein>
<feature type="domain" description="YhcG N-terminal" evidence="2">
    <location>
        <begin position="30"/>
        <end position="197"/>
    </location>
</feature>
<proteinExistence type="predicted"/>
<dbReference type="GO" id="GO:0003676">
    <property type="term" value="F:nucleic acid binding"/>
    <property type="evidence" value="ECO:0007669"/>
    <property type="project" value="InterPro"/>
</dbReference>
<evidence type="ECO:0000259" key="1">
    <source>
        <dbReference type="Pfam" id="PF06250"/>
    </source>
</evidence>
<dbReference type="InterPro" id="IPR009362">
    <property type="entry name" value="YhcG_C"/>
</dbReference>
<evidence type="ECO:0000313" key="4">
    <source>
        <dbReference type="Proteomes" id="UP000244905"/>
    </source>
</evidence>
<evidence type="ECO:0000259" key="2">
    <source>
        <dbReference type="Pfam" id="PF17761"/>
    </source>
</evidence>
<reference evidence="4" key="1">
    <citation type="submission" date="2018-02" db="EMBL/GenBank/DDBJ databases">
        <authorList>
            <person name="Clavel T."/>
            <person name="Strowig T."/>
        </authorList>
    </citation>
    <scope>NUCLEOTIDE SEQUENCE [LARGE SCALE GENOMIC DNA]</scope>
    <source>
        <strain evidence="4">DSM 103720</strain>
    </source>
</reference>
<comment type="caution">
    <text evidence="3">The sequence shown here is derived from an EMBL/GenBank/DDBJ whole genome shotgun (WGS) entry which is preliminary data.</text>
</comment>
<keyword evidence="4" id="KW-1185">Reference proteome</keyword>
<dbReference type="InterPro" id="IPR053148">
    <property type="entry name" value="PD-DEXK-like_domain"/>
</dbReference>
<dbReference type="InterPro" id="IPR041527">
    <property type="entry name" value="YhcG_N"/>
</dbReference>
<dbReference type="Pfam" id="PF17761">
    <property type="entry name" value="DUF1016_N"/>
    <property type="match status" value="1"/>
</dbReference>
<dbReference type="Proteomes" id="UP000244905">
    <property type="component" value="Unassembled WGS sequence"/>
</dbReference>
<dbReference type="Gene3D" id="3.40.1350.10">
    <property type="match status" value="1"/>
</dbReference>
<accession>A0A2V1ILQ8</accession>
<dbReference type="RefSeq" id="WP_107033386.1">
    <property type="nucleotide sequence ID" value="NZ_PUEC01000046.1"/>
</dbReference>
<dbReference type="EMBL" id="PUEC01000046">
    <property type="protein sequence ID" value="PWB00344.1"/>
    <property type="molecule type" value="Genomic_DNA"/>
</dbReference>
<dbReference type="PANTHER" id="PTHR30547">
    <property type="entry name" value="UNCHARACTERIZED PROTEIN YHCG-RELATED"/>
    <property type="match status" value="1"/>
</dbReference>
<dbReference type="PANTHER" id="PTHR30547:SF0">
    <property type="entry name" value="BLR8175 PROTEIN"/>
    <property type="match status" value="1"/>
</dbReference>
<dbReference type="InterPro" id="IPR011856">
    <property type="entry name" value="tRNA_endonuc-like_dom_sf"/>
</dbReference>
<sequence>MIDIISNNEPHIVRVKDFRIDADYAAWLTEIKRRYHSAQIKAAVKVNTEKLAFNWSVGRDLVMRKAEETWGSGVVEQLSFDLQEAFPLDRGFGTTNLWAMKKWYLFFSSSEATEKLHQLGGELQHANSQRIIKLHQVGAEIDTDFPLILGLVPWRHQVNIITKCKSVDEAVFYLKECILNGWSRQTLDNSLKANLYKTHGNAISNFPQYLPEAQSRMAQEITKDNYDFGFVTVPADYKEEQLEAALEQNITRFLLELGTGFAFVGRQKELIVGGRTRRIDMLFYHIRLKAYVVVELKVKPFDPEYAGKLNYYVNAVDELLKGADDNPTIGLLICSDKDETDVRWAFKGIQTPMGVASYDNVQIAPPSNLLPSAEELQARVRLVEEELSNNRNEL</sequence>
<evidence type="ECO:0000313" key="3">
    <source>
        <dbReference type="EMBL" id="PWB00344.1"/>
    </source>
</evidence>
<dbReference type="Pfam" id="PF06250">
    <property type="entry name" value="YhcG_C"/>
    <property type="match status" value="1"/>
</dbReference>
<dbReference type="GeneID" id="82527274"/>
<dbReference type="AlphaFoldDB" id="A0A2V1ILQ8"/>
<feature type="domain" description="YhcG PDDEXK nuclease" evidence="1">
    <location>
        <begin position="219"/>
        <end position="361"/>
    </location>
</feature>
<name>A0A2V1ILQ8_9BACT</name>